<dbReference type="AlphaFoldDB" id="A0A4Z2GK11"/>
<organism evidence="2 3">
    <name type="scientific">Liparis tanakae</name>
    <name type="common">Tanaka's snailfish</name>
    <dbReference type="NCBI Taxonomy" id="230148"/>
    <lineage>
        <taxon>Eukaryota</taxon>
        <taxon>Metazoa</taxon>
        <taxon>Chordata</taxon>
        <taxon>Craniata</taxon>
        <taxon>Vertebrata</taxon>
        <taxon>Euteleostomi</taxon>
        <taxon>Actinopterygii</taxon>
        <taxon>Neopterygii</taxon>
        <taxon>Teleostei</taxon>
        <taxon>Neoteleostei</taxon>
        <taxon>Acanthomorphata</taxon>
        <taxon>Eupercaria</taxon>
        <taxon>Perciformes</taxon>
        <taxon>Cottioidei</taxon>
        <taxon>Cottales</taxon>
        <taxon>Liparidae</taxon>
        <taxon>Liparis</taxon>
    </lineage>
</organism>
<keyword evidence="3" id="KW-1185">Reference proteome</keyword>
<dbReference type="EMBL" id="SRLO01000511">
    <property type="protein sequence ID" value="TNN53629.1"/>
    <property type="molecule type" value="Genomic_DNA"/>
</dbReference>
<proteinExistence type="predicted"/>
<comment type="caution">
    <text evidence="2">The sequence shown here is derived from an EMBL/GenBank/DDBJ whole genome shotgun (WGS) entry which is preliminary data.</text>
</comment>
<evidence type="ECO:0000313" key="3">
    <source>
        <dbReference type="Proteomes" id="UP000314294"/>
    </source>
</evidence>
<feature type="region of interest" description="Disordered" evidence="1">
    <location>
        <begin position="1"/>
        <end position="20"/>
    </location>
</feature>
<reference evidence="2 3" key="1">
    <citation type="submission" date="2019-03" db="EMBL/GenBank/DDBJ databases">
        <title>First draft genome of Liparis tanakae, snailfish: a comprehensive survey of snailfish specific genes.</title>
        <authorList>
            <person name="Kim W."/>
            <person name="Song I."/>
            <person name="Jeong J.-H."/>
            <person name="Kim D."/>
            <person name="Kim S."/>
            <person name="Ryu S."/>
            <person name="Song J.Y."/>
            <person name="Lee S.K."/>
        </authorList>
    </citation>
    <scope>NUCLEOTIDE SEQUENCE [LARGE SCALE GENOMIC DNA]</scope>
    <source>
        <tissue evidence="2">Muscle</tissue>
    </source>
</reference>
<evidence type="ECO:0000256" key="1">
    <source>
        <dbReference type="SAM" id="MobiDB-lite"/>
    </source>
</evidence>
<evidence type="ECO:0000313" key="2">
    <source>
        <dbReference type="EMBL" id="TNN53629.1"/>
    </source>
</evidence>
<sequence>MTRVAMGSNGNNANASRHEEGRHLHGAGEAHVCDPRHHEDLVLVDSDAKQGAGRFQGSQVLPLELEKSSHYKHLVLLGHQAAVVLGNFCRLGDHKAFISHWVIGHSPRVADHKYQLQLKHPEARVVVEDTRQVPFVLLVLLLTSLSPLRPATFVLAGLWEKPPVSILDEIQLLLDVRAGLQILVMLHFLLEVIQRYEPETDAVQQLRQVLDSVRLVMSDPVHQGLKHLLLTFNVEGV</sequence>
<name>A0A4Z2GK11_9TELE</name>
<gene>
    <name evidence="2" type="ORF">EYF80_036203</name>
</gene>
<dbReference type="OrthoDB" id="10643853at2759"/>
<protein>
    <submittedName>
        <fullName evidence="2">Uncharacterized protein</fullName>
    </submittedName>
</protein>
<accession>A0A4Z2GK11</accession>
<dbReference type="Proteomes" id="UP000314294">
    <property type="component" value="Unassembled WGS sequence"/>
</dbReference>